<evidence type="ECO:0000313" key="3">
    <source>
        <dbReference type="Proteomes" id="UP000077701"/>
    </source>
</evidence>
<protein>
    <submittedName>
        <fullName evidence="2">Uncharacterized protein</fullName>
    </submittedName>
</protein>
<sequence length="72" mass="6825">MSGTLAASGAVGMPAPPSARPTGTSTAGLSGPSPARAISARNPSASAGAMLGKIRISVLTSAMQVAVELFGG</sequence>
<organism evidence="2 3">
    <name type="scientific">Planomonospora sphaerica</name>
    <dbReference type="NCBI Taxonomy" id="161355"/>
    <lineage>
        <taxon>Bacteria</taxon>
        <taxon>Bacillati</taxon>
        <taxon>Actinomycetota</taxon>
        <taxon>Actinomycetes</taxon>
        <taxon>Streptosporangiales</taxon>
        <taxon>Streptosporangiaceae</taxon>
        <taxon>Planomonospora</taxon>
    </lineage>
</organism>
<gene>
    <name evidence="2" type="ORF">PS9374_07211</name>
</gene>
<name>A0A171DR41_9ACTN</name>
<accession>A0A171DR41</accession>
<dbReference type="AlphaFoldDB" id="A0A171DR41"/>
<evidence type="ECO:0000256" key="1">
    <source>
        <dbReference type="SAM" id="MobiDB-lite"/>
    </source>
</evidence>
<feature type="region of interest" description="Disordered" evidence="1">
    <location>
        <begin position="1"/>
        <end position="42"/>
    </location>
</feature>
<reference evidence="2 3" key="1">
    <citation type="journal article" date="2016" name="Genome Announc.">
        <title>Draft Genome Sequence of Planomonospora sphaerica JCM9374, a Rare Actinomycete.</title>
        <authorList>
            <person name="Dohra H."/>
            <person name="Suzuki T."/>
            <person name="Inoue Y."/>
            <person name="Kodani S."/>
        </authorList>
    </citation>
    <scope>NUCLEOTIDE SEQUENCE [LARGE SCALE GENOMIC DNA]</scope>
    <source>
        <strain evidence="2 3">JCM 9374</strain>
    </source>
</reference>
<proteinExistence type="predicted"/>
<comment type="caution">
    <text evidence="2">The sequence shown here is derived from an EMBL/GenBank/DDBJ whole genome shotgun (WGS) entry which is preliminary data.</text>
</comment>
<evidence type="ECO:0000313" key="2">
    <source>
        <dbReference type="EMBL" id="GAT71518.1"/>
    </source>
</evidence>
<keyword evidence="3" id="KW-1185">Reference proteome</keyword>
<dbReference type="EMBL" id="BDCX01000057">
    <property type="protein sequence ID" value="GAT71518.1"/>
    <property type="molecule type" value="Genomic_DNA"/>
</dbReference>
<reference evidence="3" key="2">
    <citation type="submission" date="2016-04" db="EMBL/GenBank/DDBJ databases">
        <title>Planomonospora sphaerica JCM9374 whole genome shotgun sequence.</title>
        <authorList>
            <person name="Suzuki T."/>
            <person name="Dohra H."/>
            <person name="Kodani S."/>
        </authorList>
    </citation>
    <scope>NUCLEOTIDE SEQUENCE [LARGE SCALE GENOMIC DNA]</scope>
    <source>
        <strain evidence="3">JCM 9374</strain>
    </source>
</reference>
<dbReference type="Proteomes" id="UP000077701">
    <property type="component" value="Unassembled WGS sequence"/>
</dbReference>